<gene>
    <name evidence="2" type="ORF">WMO66_01340</name>
</gene>
<sequence>MHKLKQLSASSFLRLLFAAFTFAFLCSAFIAPDRAEMFTGLRRIMTESSKVSTNYFDNGGYAGTFLNAGLVCLVLTALYSLPKVKVNATSCLAFLLTAGFCFWGVNILNLWFGFLGVLLYCLVKRENPANQINAMVFTTGICPLFTDLMIRYPHADVVGFRWQGILLAVAIGLFIGFCLPAGLVHSPKMHKGYDLYSAAVPVGLTAFFVRALLYQALGGTLPGGASTDLGVSSWNVANVFCFGVFGLCIVGALVLGCRPKDYWRLLRDPGYSVDFSQKYGNAAFLMNVGIYGLFIVLYYNLIGATFNAVTFGCIFCMLACCCSGSHPGNVWPIMVGYVAASFLGKWFCVGEAYTQAINAQAIVVGLCFANGLSPISGRYGWPFGILAGMLHFTLVTSVPLLHGGFCLYNGGFTAAFVCMFFIPVFEHFFRTKEERRLAKAERTANSQ</sequence>
<name>A0ABV1G3B9_9FIRM</name>
<accession>A0ABV1G3B9</accession>
<dbReference type="EMBL" id="JBBMFF010000081">
    <property type="protein sequence ID" value="MEQ2509902.1"/>
    <property type="molecule type" value="Genomic_DNA"/>
</dbReference>
<feature type="transmembrane region" description="Helical" evidence="1">
    <location>
        <begin position="379"/>
        <end position="401"/>
    </location>
</feature>
<keyword evidence="1" id="KW-1133">Transmembrane helix</keyword>
<feature type="transmembrane region" description="Helical" evidence="1">
    <location>
        <begin position="407"/>
        <end position="429"/>
    </location>
</feature>
<evidence type="ECO:0000313" key="3">
    <source>
        <dbReference type="Proteomes" id="UP001491552"/>
    </source>
</evidence>
<keyword evidence="1" id="KW-0812">Transmembrane</keyword>
<evidence type="ECO:0000313" key="2">
    <source>
        <dbReference type="EMBL" id="MEQ2509902.1"/>
    </source>
</evidence>
<protein>
    <submittedName>
        <fullName evidence="2">DUF1576 domain-containing protein</fullName>
    </submittedName>
</protein>
<feature type="transmembrane region" description="Helical" evidence="1">
    <location>
        <begin position="237"/>
        <end position="258"/>
    </location>
</feature>
<comment type="caution">
    <text evidence="2">The sequence shown here is derived from an EMBL/GenBank/DDBJ whole genome shotgun (WGS) entry which is preliminary data.</text>
</comment>
<feature type="transmembrane region" description="Helical" evidence="1">
    <location>
        <begin position="279"/>
        <end position="299"/>
    </location>
</feature>
<feature type="transmembrane region" description="Helical" evidence="1">
    <location>
        <begin position="93"/>
        <end position="120"/>
    </location>
</feature>
<feature type="transmembrane region" description="Helical" evidence="1">
    <location>
        <begin position="330"/>
        <end position="347"/>
    </location>
</feature>
<organism evidence="2 3">
    <name type="scientific">Faecousia intestinalis</name>
    <dbReference type="NCBI Taxonomy" id="3133167"/>
    <lineage>
        <taxon>Bacteria</taxon>
        <taxon>Bacillati</taxon>
        <taxon>Bacillota</taxon>
        <taxon>Clostridia</taxon>
        <taxon>Eubacteriales</taxon>
        <taxon>Oscillospiraceae</taxon>
        <taxon>Faecousia</taxon>
    </lineage>
</organism>
<keyword evidence="3" id="KW-1185">Reference proteome</keyword>
<proteinExistence type="predicted"/>
<feature type="transmembrane region" description="Helical" evidence="1">
    <location>
        <begin position="59"/>
        <end position="81"/>
    </location>
</feature>
<keyword evidence="1" id="KW-0472">Membrane</keyword>
<feature type="transmembrane region" description="Helical" evidence="1">
    <location>
        <begin position="195"/>
        <end position="217"/>
    </location>
</feature>
<evidence type="ECO:0000256" key="1">
    <source>
        <dbReference type="SAM" id="Phobius"/>
    </source>
</evidence>
<dbReference type="Proteomes" id="UP001491552">
    <property type="component" value="Unassembled WGS sequence"/>
</dbReference>
<reference evidence="2 3" key="1">
    <citation type="submission" date="2024-03" db="EMBL/GenBank/DDBJ databases">
        <title>Human intestinal bacterial collection.</title>
        <authorList>
            <person name="Pauvert C."/>
            <person name="Hitch T.C.A."/>
            <person name="Clavel T."/>
        </authorList>
    </citation>
    <scope>NUCLEOTIDE SEQUENCE [LARGE SCALE GENOMIC DNA]</scope>
    <source>
        <strain evidence="2 3">CLA-AA-H192</strain>
    </source>
</reference>
<dbReference type="Pfam" id="PF07613">
    <property type="entry name" value="DUF1576"/>
    <property type="match status" value="2"/>
</dbReference>
<dbReference type="RefSeq" id="WP_349134611.1">
    <property type="nucleotide sequence ID" value="NZ_JBBMFF010000081.1"/>
</dbReference>
<feature type="transmembrane region" description="Helical" evidence="1">
    <location>
        <begin position="162"/>
        <end position="183"/>
    </location>
</feature>
<dbReference type="InterPro" id="IPR011470">
    <property type="entry name" value="DUF1576"/>
</dbReference>